<name>A0A2T8JD96_9POAL</name>
<evidence type="ECO:0000313" key="2">
    <source>
        <dbReference type="EMBL" id="PVH47900.1"/>
    </source>
</evidence>
<reference evidence="2" key="1">
    <citation type="submission" date="2018-04" db="EMBL/GenBank/DDBJ databases">
        <title>WGS assembly of Panicum hallii.</title>
        <authorList>
            <person name="Lovell J."/>
            <person name="Jenkins J."/>
            <person name="Lowry D."/>
            <person name="Mamidi S."/>
            <person name="Sreedasyam A."/>
            <person name="Weng X."/>
            <person name="Barry K."/>
            <person name="Bonette J."/>
            <person name="Campitelli B."/>
            <person name="Daum C."/>
            <person name="Gordon S."/>
            <person name="Gould B."/>
            <person name="Lipzen A."/>
            <person name="Macqueen A."/>
            <person name="Palacio-Mejia J."/>
            <person name="Plott C."/>
            <person name="Shakirov E."/>
            <person name="Shu S."/>
            <person name="Yoshinaga Y."/>
            <person name="Zane M."/>
            <person name="Rokhsar D."/>
            <person name="Grimwood J."/>
            <person name="Schmutz J."/>
            <person name="Juenger T."/>
        </authorList>
    </citation>
    <scope>NUCLEOTIDE SEQUENCE [LARGE SCALE GENOMIC DNA]</scope>
    <source>
        <strain evidence="2">FIL2</strain>
    </source>
</reference>
<dbReference type="Proteomes" id="UP000243499">
    <property type="component" value="Chromosome 4"/>
</dbReference>
<accession>A0A2T8JD96</accession>
<sequence length="89" mass="9976">MGHLPEPPYNREMAAAVESRGREPSRKMQQPRVTLTVPALAAATYSQRLLVDTISPLSWWSGRGLNEFKPSGIHWSSGDQKDGRKRPHP</sequence>
<gene>
    <name evidence="2" type="ORF">PAHAL_4G181600</name>
</gene>
<proteinExistence type="predicted"/>
<dbReference type="AlphaFoldDB" id="A0A2T8JD96"/>
<feature type="region of interest" description="Disordered" evidence="1">
    <location>
        <begin position="69"/>
        <end position="89"/>
    </location>
</feature>
<evidence type="ECO:0000256" key="1">
    <source>
        <dbReference type="SAM" id="MobiDB-lite"/>
    </source>
</evidence>
<feature type="region of interest" description="Disordered" evidence="1">
    <location>
        <begin position="1"/>
        <end position="31"/>
    </location>
</feature>
<dbReference type="EMBL" id="CM008049">
    <property type="protein sequence ID" value="PVH47900.1"/>
    <property type="molecule type" value="Genomic_DNA"/>
</dbReference>
<protein>
    <submittedName>
        <fullName evidence="2">Uncharacterized protein</fullName>
    </submittedName>
</protein>
<organism evidence="2">
    <name type="scientific">Panicum hallii</name>
    <dbReference type="NCBI Taxonomy" id="206008"/>
    <lineage>
        <taxon>Eukaryota</taxon>
        <taxon>Viridiplantae</taxon>
        <taxon>Streptophyta</taxon>
        <taxon>Embryophyta</taxon>
        <taxon>Tracheophyta</taxon>
        <taxon>Spermatophyta</taxon>
        <taxon>Magnoliopsida</taxon>
        <taxon>Liliopsida</taxon>
        <taxon>Poales</taxon>
        <taxon>Poaceae</taxon>
        <taxon>PACMAD clade</taxon>
        <taxon>Panicoideae</taxon>
        <taxon>Panicodae</taxon>
        <taxon>Paniceae</taxon>
        <taxon>Panicinae</taxon>
        <taxon>Panicum</taxon>
        <taxon>Panicum sect. Panicum</taxon>
    </lineage>
</organism>
<dbReference type="Gramene" id="PVH47900">
    <property type="protein sequence ID" value="PVH47900"/>
    <property type="gene ID" value="PAHAL_4G181600"/>
</dbReference>